<sequence>MKIRLTEEIWKEGNMYVSYCPELDIASCGEDVHQAKKNLIEAILINIEETKRIGTFEQFIEDCGLEEINADILSVRKELIGFTPIEVAV</sequence>
<dbReference type="EMBL" id="JACNIG010000367">
    <property type="protein sequence ID" value="MBC8433993.1"/>
    <property type="molecule type" value="Genomic_DNA"/>
</dbReference>
<dbReference type="Proteomes" id="UP000605201">
    <property type="component" value="Unassembled WGS sequence"/>
</dbReference>
<dbReference type="InterPro" id="IPR035069">
    <property type="entry name" value="TTHA1013/TTHA0281-like"/>
</dbReference>
<gene>
    <name evidence="1" type="ORF">H8D96_18950</name>
</gene>
<dbReference type="Gene3D" id="3.30.160.250">
    <property type="match status" value="1"/>
</dbReference>
<dbReference type="AlphaFoldDB" id="A0A8J6NWI0"/>
<protein>
    <recommendedName>
        <fullName evidence="3">Type II toxin-antitoxin system HicB family antitoxin</fullName>
    </recommendedName>
</protein>
<comment type="caution">
    <text evidence="1">The sequence shown here is derived from an EMBL/GenBank/DDBJ whole genome shotgun (WGS) entry which is preliminary data.</text>
</comment>
<evidence type="ECO:0000313" key="1">
    <source>
        <dbReference type="EMBL" id="MBC8433993.1"/>
    </source>
</evidence>
<proteinExistence type="predicted"/>
<organism evidence="1 2">
    <name type="scientific">Candidatus Desulfatibia vada</name>
    <dbReference type="NCBI Taxonomy" id="2841696"/>
    <lineage>
        <taxon>Bacteria</taxon>
        <taxon>Pseudomonadati</taxon>
        <taxon>Thermodesulfobacteriota</taxon>
        <taxon>Desulfobacteria</taxon>
        <taxon>Desulfobacterales</taxon>
        <taxon>Desulfobacterales incertae sedis</taxon>
        <taxon>Candidatus Desulfatibia</taxon>
    </lineage>
</organism>
<evidence type="ECO:0008006" key="3">
    <source>
        <dbReference type="Google" id="ProtNLM"/>
    </source>
</evidence>
<accession>A0A8J6NWI0</accession>
<evidence type="ECO:0000313" key="2">
    <source>
        <dbReference type="Proteomes" id="UP000605201"/>
    </source>
</evidence>
<name>A0A8J6NWI0_9BACT</name>
<reference evidence="1 2" key="1">
    <citation type="submission" date="2020-08" db="EMBL/GenBank/DDBJ databases">
        <title>Bridging the membrane lipid divide: bacteria of the FCB group superphylum have the potential to synthesize archaeal ether lipids.</title>
        <authorList>
            <person name="Villanueva L."/>
            <person name="Von Meijenfeldt F.A.B."/>
            <person name="Westbye A.B."/>
            <person name="Yadav S."/>
            <person name="Hopmans E.C."/>
            <person name="Dutilh B.E."/>
            <person name="Sinninghe Damste J.S."/>
        </authorList>
    </citation>
    <scope>NUCLEOTIDE SEQUENCE [LARGE SCALE GENOMIC DNA]</scope>
    <source>
        <strain evidence="1">NIOZ-UU17</strain>
    </source>
</reference>
<dbReference type="SUPFAM" id="SSF143100">
    <property type="entry name" value="TTHA1013/TTHA0281-like"/>
    <property type="match status" value="1"/>
</dbReference>